<dbReference type="SUPFAM" id="SSF52833">
    <property type="entry name" value="Thioredoxin-like"/>
    <property type="match status" value="1"/>
</dbReference>
<dbReference type="PROSITE" id="PS51352">
    <property type="entry name" value="THIOREDOXIN_2"/>
    <property type="match status" value="1"/>
</dbReference>
<reference evidence="7" key="1">
    <citation type="journal article" date="2020" name="mSystems">
        <title>Genome- and Community-Level Interaction Insights into Carbon Utilization and Element Cycling Functions of Hydrothermarchaeota in Hydrothermal Sediment.</title>
        <authorList>
            <person name="Zhou Z."/>
            <person name="Liu Y."/>
            <person name="Xu W."/>
            <person name="Pan J."/>
            <person name="Luo Z.H."/>
            <person name="Li M."/>
        </authorList>
    </citation>
    <scope>NUCLEOTIDE SEQUENCE [LARGE SCALE GENOMIC DNA]</scope>
    <source>
        <strain evidence="7">HyVt-493</strain>
    </source>
</reference>
<dbReference type="GO" id="GO:0017004">
    <property type="term" value="P:cytochrome complex assembly"/>
    <property type="evidence" value="ECO:0007669"/>
    <property type="project" value="UniProtKB-KW"/>
</dbReference>
<evidence type="ECO:0000256" key="5">
    <source>
        <dbReference type="ARBA" id="ARBA00023284"/>
    </source>
</evidence>
<evidence type="ECO:0000256" key="4">
    <source>
        <dbReference type="ARBA" id="ARBA00023157"/>
    </source>
</evidence>
<dbReference type="InterPro" id="IPR013766">
    <property type="entry name" value="Thioredoxin_domain"/>
</dbReference>
<keyword evidence="4" id="KW-1015">Disulfide bond</keyword>
<gene>
    <name evidence="7" type="ORF">ENJ51_03545</name>
</gene>
<dbReference type="CDD" id="cd03010">
    <property type="entry name" value="TlpA_like_DsbE"/>
    <property type="match status" value="1"/>
</dbReference>
<dbReference type="InterPro" id="IPR013740">
    <property type="entry name" value="Redoxin"/>
</dbReference>
<dbReference type="PANTHER" id="PTHR42852">
    <property type="entry name" value="THIOL:DISULFIDE INTERCHANGE PROTEIN DSBE"/>
    <property type="match status" value="1"/>
</dbReference>
<evidence type="ECO:0000259" key="6">
    <source>
        <dbReference type="PROSITE" id="PS51352"/>
    </source>
</evidence>
<keyword evidence="3" id="KW-0201">Cytochrome c-type biogenesis</keyword>
<dbReference type="AlphaFoldDB" id="A0A7V2WUK3"/>
<evidence type="ECO:0000256" key="3">
    <source>
        <dbReference type="ARBA" id="ARBA00022748"/>
    </source>
</evidence>
<dbReference type="InterPro" id="IPR050553">
    <property type="entry name" value="Thioredoxin_ResA/DsbE_sf"/>
</dbReference>
<dbReference type="Proteomes" id="UP000885750">
    <property type="component" value="Unassembled WGS sequence"/>
</dbReference>
<dbReference type="InterPro" id="IPR017937">
    <property type="entry name" value="Thioredoxin_CS"/>
</dbReference>
<protein>
    <submittedName>
        <fullName evidence="7">DsbE family thiol:disulfide interchange protein</fullName>
    </submittedName>
</protein>
<dbReference type="PANTHER" id="PTHR42852:SF6">
    <property type="entry name" value="THIOL:DISULFIDE INTERCHANGE PROTEIN DSBE"/>
    <property type="match status" value="1"/>
</dbReference>
<sequence>MKKTHLIPLVVFILLALLLFRGLSLNSRNIPSPFIGKPAPAFDLPRLYQKDQRISVESMKGKVWVMNVFASWCVSCRAEHVVLSNFIRSHKVPTVGLNYKDYGTEEYGNAVISWLAQLGNPYSAIAVDTEGRTGIDYGVYGVPESFVIDKKGIIRYKFTGPVDQRAVIETLVPLILKLREEPA</sequence>
<comment type="caution">
    <text evidence="7">The sequence shown here is derived from an EMBL/GenBank/DDBJ whole genome shotgun (WGS) entry which is preliminary data.</text>
</comment>
<dbReference type="InterPro" id="IPR004799">
    <property type="entry name" value="Periplasmic_diS_OxRdtase_DsbE"/>
</dbReference>
<dbReference type="GO" id="GO:0015036">
    <property type="term" value="F:disulfide oxidoreductase activity"/>
    <property type="evidence" value="ECO:0007669"/>
    <property type="project" value="InterPro"/>
</dbReference>
<dbReference type="PROSITE" id="PS00194">
    <property type="entry name" value="THIOREDOXIN_1"/>
    <property type="match status" value="1"/>
</dbReference>
<organism evidence="7">
    <name type="scientific">Leucothrix mucor</name>
    <dbReference type="NCBI Taxonomy" id="45248"/>
    <lineage>
        <taxon>Bacteria</taxon>
        <taxon>Pseudomonadati</taxon>
        <taxon>Pseudomonadota</taxon>
        <taxon>Gammaproteobacteria</taxon>
        <taxon>Thiotrichales</taxon>
        <taxon>Thiotrichaceae</taxon>
        <taxon>Leucothrix</taxon>
    </lineage>
</organism>
<dbReference type="InterPro" id="IPR036249">
    <property type="entry name" value="Thioredoxin-like_sf"/>
</dbReference>
<dbReference type="NCBIfam" id="TIGR00385">
    <property type="entry name" value="dsbE"/>
    <property type="match status" value="1"/>
</dbReference>
<feature type="domain" description="Thioredoxin" evidence="6">
    <location>
        <begin position="33"/>
        <end position="180"/>
    </location>
</feature>
<dbReference type="Gene3D" id="3.40.30.10">
    <property type="entry name" value="Glutaredoxin"/>
    <property type="match status" value="1"/>
</dbReference>
<keyword evidence="5" id="KW-0676">Redox-active center</keyword>
<accession>A0A7V2WUK3</accession>
<name>A0A7V2WUK3_LEUMU</name>
<dbReference type="GO" id="GO:0005886">
    <property type="term" value="C:plasma membrane"/>
    <property type="evidence" value="ECO:0007669"/>
    <property type="project" value="UniProtKB-SubCell"/>
</dbReference>
<dbReference type="EMBL" id="DRMS01000144">
    <property type="protein sequence ID" value="HFC91865.1"/>
    <property type="molecule type" value="Genomic_DNA"/>
</dbReference>
<dbReference type="Pfam" id="PF08534">
    <property type="entry name" value="Redoxin"/>
    <property type="match status" value="1"/>
</dbReference>
<proteinExistence type="inferred from homology"/>
<evidence type="ECO:0000256" key="2">
    <source>
        <dbReference type="ARBA" id="ARBA00007758"/>
    </source>
</evidence>
<evidence type="ECO:0000256" key="1">
    <source>
        <dbReference type="ARBA" id="ARBA00004383"/>
    </source>
</evidence>
<dbReference type="GO" id="GO:0030288">
    <property type="term" value="C:outer membrane-bounded periplasmic space"/>
    <property type="evidence" value="ECO:0007669"/>
    <property type="project" value="InterPro"/>
</dbReference>
<evidence type="ECO:0000313" key="7">
    <source>
        <dbReference type="EMBL" id="HFC91865.1"/>
    </source>
</evidence>
<comment type="similarity">
    <text evidence="2">Belongs to the thioredoxin family. DsbE subfamily.</text>
</comment>
<comment type="subcellular location">
    <subcellularLocation>
        <location evidence="1">Cell inner membrane</location>
        <topology evidence="1">Single-pass membrane protein</topology>
        <orientation evidence="1">Periplasmic side</orientation>
    </subcellularLocation>
</comment>